<dbReference type="Gene3D" id="3.40.190.10">
    <property type="entry name" value="Periplasmic binding protein-like II"/>
    <property type="match status" value="3"/>
</dbReference>
<evidence type="ECO:0000259" key="2">
    <source>
        <dbReference type="Pfam" id="PF09084"/>
    </source>
</evidence>
<dbReference type="AlphaFoldDB" id="A0A7S8ICH6"/>
<dbReference type="EMBL" id="CP062983">
    <property type="protein sequence ID" value="QPC80491.1"/>
    <property type="molecule type" value="Genomic_DNA"/>
</dbReference>
<proteinExistence type="predicted"/>
<dbReference type="PANTHER" id="PTHR31528">
    <property type="entry name" value="4-AMINO-5-HYDROXYMETHYL-2-METHYLPYRIMIDINE PHOSPHATE SYNTHASE THI11-RELATED"/>
    <property type="match status" value="1"/>
</dbReference>
<dbReference type="InterPro" id="IPR015168">
    <property type="entry name" value="SsuA/THI5"/>
</dbReference>
<name>A0A7S8ICH6_9CHLR</name>
<feature type="signal peptide" evidence="1">
    <location>
        <begin position="1"/>
        <end position="23"/>
    </location>
</feature>
<gene>
    <name evidence="3" type="ORF">G4Y79_12265</name>
</gene>
<dbReference type="InterPro" id="IPR027939">
    <property type="entry name" value="NMT1/THI5"/>
</dbReference>
<dbReference type="RefSeq" id="WP_195168566.1">
    <property type="nucleotide sequence ID" value="NZ_CP062983.1"/>
</dbReference>
<keyword evidence="1" id="KW-0732">Signal</keyword>
<evidence type="ECO:0000313" key="4">
    <source>
        <dbReference type="Proteomes" id="UP000594468"/>
    </source>
</evidence>
<dbReference type="GO" id="GO:0009228">
    <property type="term" value="P:thiamine biosynthetic process"/>
    <property type="evidence" value="ECO:0007669"/>
    <property type="project" value="InterPro"/>
</dbReference>
<sequence length="377" mass="40569">MLKRLIVLLVVCCLLVPMSAAQEERVQEEFLMTFVPNIQFAPLYVAVEKGYFTEAGAEISMSYLNEPDVIDLVAAGQANFGMASGEQVILAAAQARPIVYVYEWYQDYPIGIVVDAASGIETVADLAGLRVGLPGRFGASYSGLTALLLANGLMESDIDLQEIGYSAPDVFCLGGAIDAATVYTNNEPLQIQARADAGECGDISEIRVITVGSVADLVSNGFITSTSMIEEDPDYVSQIIAAFDQGLQDTINNPAEAYLLSASYIEGLPLSEAIESALTTLSEEQAAFLADEPTQEEIAASRDHMVEVLAESVDDPAELIQFQVLLASIDLWDTDQLGYSELSSWQNMQDTLIELGALAEPVALESLFSNDFLPTED</sequence>
<accession>A0A7S8ICH6</accession>
<reference evidence="3 4" key="1">
    <citation type="submission" date="2020-02" db="EMBL/GenBank/DDBJ databases">
        <authorList>
            <person name="Zheng R.K."/>
            <person name="Sun C.M."/>
        </authorList>
    </citation>
    <scope>NUCLEOTIDE SEQUENCE [LARGE SCALE GENOMIC DNA]</scope>
    <source>
        <strain evidence="4">rifampicinis</strain>
    </source>
</reference>
<dbReference type="PANTHER" id="PTHR31528:SF15">
    <property type="entry name" value="RIBOFLAVIN-BINDING PROTEIN RIBY"/>
    <property type="match status" value="1"/>
</dbReference>
<dbReference type="SUPFAM" id="SSF53850">
    <property type="entry name" value="Periplasmic binding protein-like II"/>
    <property type="match status" value="1"/>
</dbReference>
<dbReference type="Pfam" id="PF09084">
    <property type="entry name" value="NMT1"/>
    <property type="match status" value="1"/>
</dbReference>
<organism evidence="3 4">
    <name type="scientific">Phototrophicus methaneseepsis</name>
    <dbReference type="NCBI Taxonomy" id="2710758"/>
    <lineage>
        <taxon>Bacteria</taxon>
        <taxon>Bacillati</taxon>
        <taxon>Chloroflexota</taxon>
        <taxon>Candidatus Thermofontia</taxon>
        <taxon>Phototrophicales</taxon>
        <taxon>Phototrophicaceae</taxon>
        <taxon>Phototrophicus</taxon>
    </lineage>
</organism>
<keyword evidence="4" id="KW-1185">Reference proteome</keyword>
<dbReference type="KEGG" id="pmet:G4Y79_12265"/>
<protein>
    <submittedName>
        <fullName evidence="3">ABC transporter substrate-binding protein</fullName>
    </submittedName>
</protein>
<evidence type="ECO:0000313" key="3">
    <source>
        <dbReference type="EMBL" id="QPC80491.1"/>
    </source>
</evidence>
<feature type="domain" description="SsuA/THI5-like" evidence="2">
    <location>
        <begin position="37"/>
        <end position="257"/>
    </location>
</feature>
<feature type="chain" id="PRO_5033032585" evidence="1">
    <location>
        <begin position="24"/>
        <end position="377"/>
    </location>
</feature>
<dbReference type="Proteomes" id="UP000594468">
    <property type="component" value="Chromosome"/>
</dbReference>
<evidence type="ECO:0000256" key="1">
    <source>
        <dbReference type="SAM" id="SignalP"/>
    </source>
</evidence>